<dbReference type="Proteomes" id="UP000471298">
    <property type="component" value="Unassembled WGS sequence"/>
</dbReference>
<evidence type="ECO:0000313" key="4">
    <source>
        <dbReference type="Proteomes" id="UP000471298"/>
    </source>
</evidence>
<keyword evidence="4" id="KW-1185">Reference proteome</keyword>
<dbReference type="EMBL" id="WHNW01000017">
    <property type="protein sequence ID" value="MPV87003.1"/>
    <property type="molecule type" value="Genomic_DNA"/>
</dbReference>
<evidence type="ECO:0000259" key="2">
    <source>
        <dbReference type="Pfam" id="PF01051"/>
    </source>
</evidence>
<feature type="domain" description="Initiator Rep protein WH1" evidence="2">
    <location>
        <begin position="8"/>
        <end position="152"/>
    </location>
</feature>
<dbReference type="Gene3D" id="1.10.10.10">
    <property type="entry name" value="Winged helix-like DNA-binding domain superfamily/Winged helix DNA-binding domain"/>
    <property type="match status" value="2"/>
</dbReference>
<dbReference type="InterPro" id="IPR036388">
    <property type="entry name" value="WH-like_DNA-bd_sf"/>
</dbReference>
<comment type="caution">
    <text evidence="3">The sequence shown here is derived from an EMBL/GenBank/DDBJ whole genome shotgun (WGS) entry which is preliminary data.</text>
</comment>
<dbReference type="InterPro" id="IPR000525">
    <property type="entry name" value="Initiator_Rep_WH1"/>
</dbReference>
<sequence length="339" mass="40105">MSMSNNLIYKSNDIIEASYHLTLNEQRLLLACISQVKSDGAIGDRYVISVEQARDLFYDNKGKDKAFRDLKAASKKLWDRGIHMKSESGQRELFTRWVSTVEFDNEEQTATLYFHDQIKPYIAQLKSNFTKYRLSHITQLTSVYAIRIYELIVSWYSQNQPYKEYKIDDFKELLQIGDKYSQFGEFKSRVITPALKQINAHTDFEFEISYRKVGRSFKYIQLRFNRKPEFELAESINQKKMQHNLSKAEQKSRAIEKQRKKAAFTEYAKDIFIAKGMTFENIETGAIYTVDENNSIMTNDFNELNKYFITDDHMKYLLFLNRIRQINNLDDSDTKTFNF</sequence>
<protein>
    <submittedName>
        <fullName evidence="3">RepB family plasmid replication initiator protein</fullName>
    </submittedName>
</protein>
<evidence type="ECO:0000256" key="1">
    <source>
        <dbReference type="ARBA" id="ARBA00038283"/>
    </source>
</evidence>
<gene>
    <name evidence="3" type="ORF">GCU85_09730</name>
</gene>
<comment type="similarity">
    <text evidence="1">Belongs to the initiator RepB protein family.</text>
</comment>
<accession>A0A6N7EYH9</accession>
<dbReference type="Pfam" id="PF01051">
    <property type="entry name" value="Rep3_N"/>
    <property type="match status" value="1"/>
</dbReference>
<name>A0A6N7EYH9_9GAMM</name>
<dbReference type="InterPro" id="IPR036390">
    <property type="entry name" value="WH_DNA-bd_sf"/>
</dbReference>
<dbReference type="AlphaFoldDB" id="A0A6N7EYH9"/>
<dbReference type="InParanoid" id="A0A6N7EYH9"/>
<dbReference type="GO" id="GO:0003887">
    <property type="term" value="F:DNA-directed DNA polymerase activity"/>
    <property type="evidence" value="ECO:0007669"/>
    <property type="project" value="InterPro"/>
</dbReference>
<proteinExistence type="inferred from homology"/>
<dbReference type="Pfam" id="PF21205">
    <property type="entry name" value="Rep3_C"/>
    <property type="match status" value="1"/>
</dbReference>
<organism evidence="3 4">
    <name type="scientific">Ostreibacterium oceani</name>
    <dbReference type="NCBI Taxonomy" id="2654998"/>
    <lineage>
        <taxon>Bacteria</taxon>
        <taxon>Pseudomonadati</taxon>
        <taxon>Pseudomonadota</taxon>
        <taxon>Gammaproteobacteria</taxon>
        <taxon>Cardiobacteriales</taxon>
        <taxon>Ostreibacteriaceae</taxon>
        <taxon>Ostreibacterium</taxon>
    </lineage>
</organism>
<evidence type="ECO:0000313" key="3">
    <source>
        <dbReference type="EMBL" id="MPV87003.1"/>
    </source>
</evidence>
<dbReference type="GO" id="GO:0006270">
    <property type="term" value="P:DNA replication initiation"/>
    <property type="evidence" value="ECO:0007669"/>
    <property type="project" value="InterPro"/>
</dbReference>
<reference evidence="3 4" key="1">
    <citation type="submission" date="2019-10" db="EMBL/GenBank/DDBJ databases">
        <title>Cardiobacteriales fam. a chemoheterotrophic member of the order Cardiobacteriales, and proposal of Cardiobacteriales fam. nov.</title>
        <authorList>
            <person name="Wang C."/>
        </authorList>
    </citation>
    <scope>NUCLEOTIDE SEQUENCE [LARGE SCALE GENOMIC DNA]</scope>
    <source>
        <strain evidence="3 4">ML27</strain>
    </source>
</reference>
<dbReference type="SUPFAM" id="SSF46785">
    <property type="entry name" value="Winged helix' DNA-binding domain"/>
    <property type="match status" value="2"/>
</dbReference>